<dbReference type="RefSeq" id="WP_184192112.1">
    <property type="nucleotide sequence ID" value="NZ_JACHGW010000001.1"/>
</dbReference>
<evidence type="ECO:0000256" key="2">
    <source>
        <dbReference type="ARBA" id="ARBA00022837"/>
    </source>
</evidence>
<dbReference type="Proteomes" id="UP000520814">
    <property type="component" value="Unassembled WGS sequence"/>
</dbReference>
<dbReference type="Pfam" id="PF07583">
    <property type="entry name" value="PSCyt2"/>
    <property type="match status" value="1"/>
</dbReference>
<evidence type="ECO:0000256" key="3">
    <source>
        <dbReference type="ARBA" id="ARBA00023157"/>
    </source>
</evidence>
<dbReference type="Gene3D" id="2.60.120.260">
    <property type="entry name" value="Galactose-binding domain-like"/>
    <property type="match status" value="1"/>
</dbReference>
<dbReference type="GO" id="GO:0046872">
    <property type="term" value="F:metal ion binding"/>
    <property type="evidence" value="ECO:0007669"/>
    <property type="project" value="UniProtKB-KW"/>
</dbReference>
<feature type="compositionally biased region" description="Polar residues" evidence="4">
    <location>
        <begin position="479"/>
        <end position="492"/>
    </location>
</feature>
<proteinExistence type="predicted"/>
<dbReference type="InterPro" id="IPR006585">
    <property type="entry name" value="FTP1"/>
</dbReference>
<feature type="region of interest" description="Disordered" evidence="4">
    <location>
        <begin position="458"/>
        <end position="492"/>
    </location>
</feature>
<dbReference type="SUPFAM" id="SSF46626">
    <property type="entry name" value="Cytochrome c"/>
    <property type="match status" value="1"/>
</dbReference>
<evidence type="ECO:0000313" key="7">
    <source>
        <dbReference type="EMBL" id="MBB6048487.1"/>
    </source>
</evidence>
<accession>A0A7W9SKU4</accession>
<dbReference type="AlphaFoldDB" id="A0A7W9SKU4"/>
<gene>
    <name evidence="7" type="ORF">HNQ39_000249</name>
</gene>
<keyword evidence="8" id="KW-1185">Reference proteome</keyword>
<evidence type="ECO:0000256" key="5">
    <source>
        <dbReference type="SAM" id="SignalP"/>
    </source>
</evidence>
<evidence type="ECO:0000256" key="1">
    <source>
        <dbReference type="ARBA" id="ARBA00022723"/>
    </source>
</evidence>
<feature type="domain" description="Fucolectin tachylectin-4 pentraxin-1" evidence="6">
    <location>
        <begin position="453"/>
        <end position="582"/>
    </location>
</feature>
<dbReference type="Pfam" id="PF07635">
    <property type="entry name" value="PSCyt1"/>
    <property type="match status" value="1"/>
</dbReference>
<name>A0A7W9SKU4_ARMRO</name>
<dbReference type="GO" id="GO:0020037">
    <property type="term" value="F:heme binding"/>
    <property type="evidence" value="ECO:0007669"/>
    <property type="project" value="InterPro"/>
</dbReference>
<comment type="caution">
    <text evidence="7">The sequence shown here is derived from an EMBL/GenBank/DDBJ whole genome shotgun (WGS) entry which is preliminary data.</text>
</comment>
<organism evidence="7 8">
    <name type="scientific">Armatimonas rosea</name>
    <dbReference type="NCBI Taxonomy" id="685828"/>
    <lineage>
        <taxon>Bacteria</taxon>
        <taxon>Bacillati</taxon>
        <taxon>Armatimonadota</taxon>
        <taxon>Armatimonadia</taxon>
        <taxon>Armatimonadales</taxon>
        <taxon>Armatimonadaceae</taxon>
        <taxon>Armatimonas</taxon>
    </lineage>
</organism>
<keyword evidence="5" id="KW-0732">Signal</keyword>
<dbReference type="SMART" id="SM00607">
    <property type="entry name" value="FTP"/>
    <property type="match status" value="1"/>
</dbReference>
<protein>
    <recommendedName>
        <fullName evidence="6">Fucolectin tachylectin-4 pentraxin-1 domain-containing protein</fullName>
    </recommendedName>
</protein>
<dbReference type="InterPro" id="IPR011429">
    <property type="entry name" value="Cyt_c_Planctomycete-type"/>
</dbReference>
<dbReference type="Pfam" id="PF07587">
    <property type="entry name" value="PSD1"/>
    <property type="match status" value="1"/>
</dbReference>
<dbReference type="Pfam" id="PF22633">
    <property type="entry name" value="F5_F8_type_C_2"/>
    <property type="match status" value="1"/>
</dbReference>
<dbReference type="InterPro" id="IPR011444">
    <property type="entry name" value="DUF1549"/>
</dbReference>
<dbReference type="SUPFAM" id="SSF49785">
    <property type="entry name" value="Galactose-binding domain-like"/>
    <property type="match status" value="1"/>
</dbReference>
<dbReference type="InterPro" id="IPR008979">
    <property type="entry name" value="Galactose-bd-like_sf"/>
</dbReference>
<sequence>MKRCLLLLSLLATLGLLAAAFAAPAPVDYRREIRPILAANCLGCHGADEHKRSANLRLDEPNAAVVPGDILASKLVQRVQSGTMPPKESGHTLTPAQKQLLMRWIGQGAKYEGHWAFVAPASLPPAPSLPLRPNFVGGKGGGEPTPLTPPLFVPRNEGFKRREGAGGRNAGRDANIDSWIAARLAKEKLTLSPEADRWTLARRVALDLTGLPPSPKDAEAFVNDKAPNAYEKFVDSQLASPHFGEKWARVWLDLGRYADSAGYGSDPLRPNLWPWRDWLIAAFNNNKPFDQFTLEMLAGDLLPGATDDQKIATAFHRNTMTNTEGGTDDEEFRMAAVKDRTIVTMQAWMGLTFQCAQCHTHKFDPISKTDFYRTMAIFNQTEDNDRGDEFPTLPVLTAAQREKKQALEKELAELERQRAAEPVGKAPSARFVRVTLPGTAFLMLAEVQALSGSENVARKGKASQSSTDFGGEAARALDGNTSGKFPDNTVTHTKQEKDPWWEVDLGATYPLQSVVVWPRTDAHPGMLANLRVTLYDENRKVVGEQGIPGAILTAKTALLTDSPTAQKLAQKQAELAALKPIALPVLRELPEAKRRVTHALTLANFLQPEEVVTPAGPARFAPPAPKEGGAWNRLSLAKWLVSRENPLTARVQVNRFWAQLFGVGLVETEEDFGTQGALPTHPELLDSLALDFQRDWNVKRLLKTIVMSRTYRQSSKLTPERLARDPKARLLSRYPRRRLDAEGIRDQALLVSGLLSHKLGGPSVYPPQPDGLWKAAFNGERSYPTSTGEDRYRRGLYTFWRRTVPYPSMQTFDAPSREFCTVRRLPTNTPLQALVTLNDPAYLEMAVGLAKRLQTEGGTTPAERARQGLRLALCRPANEAQVAPLVALFESEKAHYVAHPMEAKKLTGTEKEDPELAAWTVVANVLLNLDGVLTKG</sequence>
<keyword evidence="1" id="KW-0479">Metal-binding</keyword>
<reference evidence="7 8" key="1">
    <citation type="submission" date="2020-08" db="EMBL/GenBank/DDBJ databases">
        <title>Genomic Encyclopedia of Type Strains, Phase IV (KMG-IV): sequencing the most valuable type-strain genomes for metagenomic binning, comparative biology and taxonomic classification.</title>
        <authorList>
            <person name="Goeker M."/>
        </authorList>
    </citation>
    <scope>NUCLEOTIDE SEQUENCE [LARGE SCALE GENOMIC DNA]</scope>
    <source>
        <strain evidence="7 8">DSM 23562</strain>
    </source>
</reference>
<evidence type="ECO:0000259" key="6">
    <source>
        <dbReference type="SMART" id="SM00607"/>
    </source>
</evidence>
<dbReference type="InterPro" id="IPR022655">
    <property type="entry name" value="DUF1553"/>
</dbReference>
<feature type="signal peptide" evidence="5">
    <location>
        <begin position="1"/>
        <end position="22"/>
    </location>
</feature>
<feature type="chain" id="PRO_5030714304" description="Fucolectin tachylectin-4 pentraxin-1 domain-containing protein" evidence="5">
    <location>
        <begin position="23"/>
        <end position="936"/>
    </location>
</feature>
<dbReference type="EMBL" id="JACHGW010000001">
    <property type="protein sequence ID" value="MBB6048487.1"/>
    <property type="molecule type" value="Genomic_DNA"/>
</dbReference>
<keyword evidence="3" id="KW-1015">Disulfide bond</keyword>
<dbReference type="GO" id="GO:0009055">
    <property type="term" value="F:electron transfer activity"/>
    <property type="evidence" value="ECO:0007669"/>
    <property type="project" value="InterPro"/>
</dbReference>
<keyword evidence="2" id="KW-0106">Calcium</keyword>
<dbReference type="InterPro" id="IPR036909">
    <property type="entry name" value="Cyt_c-like_dom_sf"/>
</dbReference>
<evidence type="ECO:0000313" key="8">
    <source>
        <dbReference type="Proteomes" id="UP000520814"/>
    </source>
</evidence>
<dbReference type="PANTHER" id="PTHR35889:SF3">
    <property type="entry name" value="F-BOX DOMAIN-CONTAINING PROTEIN"/>
    <property type="match status" value="1"/>
</dbReference>
<evidence type="ECO:0000256" key="4">
    <source>
        <dbReference type="SAM" id="MobiDB-lite"/>
    </source>
</evidence>
<dbReference type="PANTHER" id="PTHR35889">
    <property type="entry name" value="CYCLOINULO-OLIGOSACCHARIDE FRUCTANOTRANSFERASE-RELATED"/>
    <property type="match status" value="1"/>
</dbReference>